<evidence type="ECO:0000256" key="3">
    <source>
        <dbReference type="ARBA" id="ARBA00022692"/>
    </source>
</evidence>
<dbReference type="KEGG" id="cbae:COR50_01675"/>
<keyword evidence="3 6" id="KW-0812">Transmembrane</keyword>
<dbReference type="InterPro" id="IPR005496">
    <property type="entry name" value="Integral_membrane_TerC"/>
</dbReference>
<dbReference type="PANTHER" id="PTHR30238">
    <property type="entry name" value="MEMBRANE BOUND PREDICTED REDOX MODULATOR"/>
    <property type="match status" value="1"/>
</dbReference>
<proteinExistence type="inferred from homology"/>
<comment type="subcellular location">
    <subcellularLocation>
        <location evidence="1">Membrane</location>
        <topology evidence="1">Multi-pass membrane protein</topology>
    </subcellularLocation>
</comment>
<evidence type="ECO:0008006" key="9">
    <source>
        <dbReference type="Google" id="ProtNLM"/>
    </source>
</evidence>
<keyword evidence="8" id="KW-1185">Reference proteome</keyword>
<name>A0A291QQ66_9BACT</name>
<evidence type="ECO:0000256" key="2">
    <source>
        <dbReference type="ARBA" id="ARBA00007511"/>
    </source>
</evidence>
<feature type="transmembrane region" description="Helical" evidence="6">
    <location>
        <begin position="193"/>
        <end position="212"/>
    </location>
</feature>
<feature type="transmembrane region" description="Helical" evidence="6">
    <location>
        <begin position="162"/>
        <end position="181"/>
    </location>
</feature>
<dbReference type="GO" id="GO:0016020">
    <property type="term" value="C:membrane"/>
    <property type="evidence" value="ECO:0007669"/>
    <property type="project" value="UniProtKB-SubCell"/>
</dbReference>
<dbReference type="RefSeq" id="WP_098192364.1">
    <property type="nucleotide sequence ID" value="NZ_CP023777.1"/>
</dbReference>
<dbReference type="AlphaFoldDB" id="A0A291QQ66"/>
<evidence type="ECO:0000256" key="6">
    <source>
        <dbReference type="SAM" id="Phobius"/>
    </source>
</evidence>
<dbReference type="Proteomes" id="UP000220133">
    <property type="component" value="Chromosome"/>
</dbReference>
<dbReference type="EMBL" id="CP023777">
    <property type="protein sequence ID" value="ATL45974.1"/>
    <property type="molecule type" value="Genomic_DNA"/>
</dbReference>
<evidence type="ECO:0000256" key="1">
    <source>
        <dbReference type="ARBA" id="ARBA00004141"/>
    </source>
</evidence>
<evidence type="ECO:0000256" key="5">
    <source>
        <dbReference type="ARBA" id="ARBA00023136"/>
    </source>
</evidence>
<keyword evidence="5 6" id="KW-0472">Membrane</keyword>
<dbReference type="Pfam" id="PF03741">
    <property type="entry name" value="TerC"/>
    <property type="match status" value="1"/>
</dbReference>
<accession>A0A291QQ66</accession>
<feature type="transmembrane region" description="Helical" evidence="6">
    <location>
        <begin position="224"/>
        <end position="242"/>
    </location>
</feature>
<feature type="transmembrane region" description="Helical" evidence="6">
    <location>
        <begin position="12"/>
        <end position="39"/>
    </location>
</feature>
<feature type="transmembrane region" description="Helical" evidence="6">
    <location>
        <begin position="51"/>
        <end position="71"/>
    </location>
</feature>
<reference evidence="7 8" key="1">
    <citation type="submission" date="2017-10" db="EMBL/GenBank/DDBJ databases">
        <title>Paenichitinophaga pekingensis gen. nov., sp. nov., isolated from activated sludge.</title>
        <authorList>
            <person name="Jin D."/>
            <person name="Kong X."/>
            <person name="Deng Y."/>
            <person name="Bai Z."/>
        </authorList>
    </citation>
    <scope>NUCLEOTIDE SEQUENCE [LARGE SCALE GENOMIC DNA]</scope>
    <source>
        <strain evidence="7 8">13</strain>
    </source>
</reference>
<sequence length="263" mass="29441">MDFSHLFTFDSLVSLLTLVVMEVVLGIDNVIFVSIVMNRLPEHKRPLARKIWMVAGILVRITLLLFIGYIARATEPVITVFGNGLSIRDLIMLGGGLFLLVKTTIEIHHKLEGEEDTHVSGGKKSKSATSMAKVMGQIIMIDLVFSFDSIITAVGLAKHTEIMIFAVIVAMFVMFLFAAQISNFINKHPTLKMLALSFLVMVGVVLIIEGWSAESAHDMHLKNYVYFAMAFSFVVELLNMRIRKKSAPPVQLREPHLKKEEIL</sequence>
<organism evidence="7 8">
    <name type="scientific">Chitinophaga caeni</name>
    <dbReference type="NCBI Taxonomy" id="2029983"/>
    <lineage>
        <taxon>Bacteria</taxon>
        <taxon>Pseudomonadati</taxon>
        <taxon>Bacteroidota</taxon>
        <taxon>Chitinophagia</taxon>
        <taxon>Chitinophagales</taxon>
        <taxon>Chitinophagaceae</taxon>
        <taxon>Chitinophaga</taxon>
    </lineage>
</organism>
<comment type="similarity">
    <text evidence="2">Belongs to the TerC family.</text>
</comment>
<evidence type="ECO:0000256" key="4">
    <source>
        <dbReference type="ARBA" id="ARBA00022989"/>
    </source>
</evidence>
<dbReference type="OrthoDB" id="9805314at2"/>
<dbReference type="PANTHER" id="PTHR30238:SF4">
    <property type="entry name" value="SLL1022 PROTEIN"/>
    <property type="match status" value="1"/>
</dbReference>
<gene>
    <name evidence="7" type="ORF">COR50_01675</name>
</gene>
<evidence type="ECO:0000313" key="8">
    <source>
        <dbReference type="Proteomes" id="UP000220133"/>
    </source>
</evidence>
<keyword evidence="4 6" id="KW-1133">Transmembrane helix</keyword>
<evidence type="ECO:0000313" key="7">
    <source>
        <dbReference type="EMBL" id="ATL45974.1"/>
    </source>
</evidence>
<feature type="transmembrane region" description="Helical" evidence="6">
    <location>
        <begin position="134"/>
        <end position="156"/>
    </location>
</feature>
<feature type="transmembrane region" description="Helical" evidence="6">
    <location>
        <begin position="77"/>
        <end position="101"/>
    </location>
</feature>
<protein>
    <recommendedName>
        <fullName evidence="9">TerC family protein</fullName>
    </recommendedName>
</protein>